<reference evidence="1" key="2">
    <citation type="journal article" date="2015" name="Fish Shellfish Immunol.">
        <title>Early steps in the European eel (Anguilla anguilla)-Vibrio vulnificus interaction in the gills: Role of the RtxA13 toxin.</title>
        <authorList>
            <person name="Callol A."/>
            <person name="Pajuelo D."/>
            <person name="Ebbesson L."/>
            <person name="Teles M."/>
            <person name="MacKenzie S."/>
            <person name="Amaro C."/>
        </authorList>
    </citation>
    <scope>NUCLEOTIDE SEQUENCE</scope>
</reference>
<dbReference type="EMBL" id="GBXM01019264">
    <property type="protein sequence ID" value="JAH89313.1"/>
    <property type="molecule type" value="Transcribed_RNA"/>
</dbReference>
<reference evidence="1" key="1">
    <citation type="submission" date="2014-11" db="EMBL/GenBank/DDBJ databases">
        <authorList>
            <person name="Amaro Gonzalez C."/>
        </authorList>
    </citation>
    <scope>NUCLEOTIDE SEQUENCE</scope>
</reference>
<sequence>MQHTFEILISVSVPNLFKEAPYFNTDSLPSVIIVAIIETIFFKGCSLACSTVFRLADLFLLYLFHAGHI</sequence>
<evidence type="ECO:0000313" key="1">
    <source>
        <dbReference type="EMBL" id="JAH89313.1"/>
    </source>
</evidence>
<proteinExistence type="predicted"/>
<accession>A0A0E9WIL9</accession>
<name>A0A0E9WIL9_ANGAN</name>
<dbReference type="AlphaFoldDB" id="A0A0E9WIL9"/>
<organism evidence="1">
    <name type="scientific">Anguilla anguilla</name>
    <name type="common">European freshwater eel</name>
    <name type="synonym">Muraena anguilla</name>
    <dbReference type="NCBI Taxonomy" id="7936"/>
    <lineage>
        <taxon>Eukaryota</taxon>
        <taxon>Metazoa</taxon>
        <taxon>Chordata</taxon>
        <taxon>Craniata</taxon>
        <taxon>Vertebrata</taxon>
        <taxon>Euteleostomi</taxon>
        <taxon>Actinopterygii</taxon>
        <taxon>Neopterygii</taxon>
        <taxon>Teleostei</taxon>
        <taxon>Anguilliformes</taxon>
        <taxon>Anguillidae</taxon>
        <taxon>Anguilla</taxon>
    </lineage>
</organism>
<protein>
    <submittedName>
        <fullName evidence="1">Uncharacterized protein</fullName>
    </submittedName>
</protein>